<accession>A0ABQ1QLY4</accession>
<name>A0ABQ1QLY4_9RHOB</name>
<dbReference type="InterPro" id="IPR050493">
    <property type="entry name" value="FAD-dep_Monooxygenase_BioMet"/>
</dbReference>
<feature type="domain" description="FAD-binding" evidence="3">
    <location>
        <begin position="6"/>
        <end position="340"/>
    </location>
</feature>
<evidence type="ECO:0000313" key="5">
    <source>
        <dbReference type="Proteomes" id="UP000617355"/>
    </source>
</evidence>
<dbReference type="EMBL" id="BMGI01000002">
    <property type="protein sequence ID" value="GGD30685.1"/>
    <property type="molecule type" value="Genomic_DNA"/>
</dbReference>
<dbReference type="InterPro" id="IPR002938">
    <property type="entry name" value="FAD-bd"/>
</dbReference>
<dbReference type="SUPFAM" id="SSF54373">
    <property type="entry name" value="FAD-linked reductases, C-terminal domain"/>
    <property type="match status" value="1"/>
</dbReference>
<dbReference type="Proteomes" id="UP000617355">
    <property type="component" value="Unassembled WGS sequence"/>
</dbReference>
<keyword evidence="1" id="KW-0560">Oxidoreductase</keyword>
<dbReference type="GO" id="GO:0004497">
    <property type="term" value="F:monooxygenase activity"/>
    <property type="evidence" value="ECO:0007669"/>
    <property type="project" value="UniProtKB-KW"/>
</dbReference>
<dbReference type="SUPFAM" id="SSF51905">
    <property type="entry name" value="FAD/NAD(P)-binding domain"/>
    <property type="match status" value="1"/>
</dbReference>
<evidence type="ECO:0000256" key="1">
    <source>
        <dbReference type="ARBA" id="ARBA00023002"/>
    </source>
</evidence>
<evidence type="ECO:0000259" key="3">
    <source>
        <dbReference type="Pfam" id="PF01494"/>
    </source>
</evidence>
<dbReference type="PRINTS" id="PR00420">
    <property type="entry name" value="RNGMNOXGNASE"/>
</dbReference>
<dbReference type="Gene3D" id="3.50.50.60">
    <property type="entry name" value="FAD/NAD(P)-binding domain"/>
    <property type="match status" value="1"/>
</dbReference>
<dbReference type="Pfam" id="PF01494">
    <property type="entry name" value="FAD_binding_3"/>
    <property type="match status" value="1"/>
</dbReference>
<gene>
    <name evidence="4" type="primary">nahG</name>
    <name evidence="4" type="ORF">GCM10011358_13380</name>
</gene>
<dbReference type="InterPro" id="IPR036188">
    <property type="entry name" value="FAD/NAD-bd_sf"/>
</dbReference>
<protein>
    <submittedName>
        <fullName evidence="4">Monooxygenase</fullName>
    </submittedName>
</protein>
<dbReference type="PANTHER" id="PTHR13789">
    <property type="entry name" value="MONOOXYGENASE"/>
    <property type="match status" value="1"/>
</dbReference>
<keyword evidence="2 4" id="KW-0503">Monooxygenase</keyword>
<keyword evidence="5" id="KW-1185">Reference proteome</keyword>
<dbReference type="RefSeq" id="WP_188526867.1">
    <property type="nucleotide sequence ID" value="NZ_BMGI01000002.1"/>
</dbReference>
<comment type="caution">
    <text evidence="4">The sequence shown here is derived from an EMBL/GenBank/DDBJ whole genome shotgun (WGS) entry which is preliminary data.</text>
</comment>
<proteinExistence type="predicted"/>
<sequence length="389" mass="42274">MLTGQEVTILGGGIGGLAAAAALAMRGAKVTVLEQTPAIREVGAGIQISPNGVAVLDALGLGATARARSVASRAVLLRDGLTGRDVLRLDFEALKPGREFLLFHRADLIDILLEAARELGVTIETGAKVARVDVGQHSTLIEIEGQETREAHFVVGAEGLHSLMYRALNVPREPLFTGQVAWRALVPARGDEAAEATIWMGPGRHMVTYPLRGGQIVNIVAVQERAGWVAEGWNHDDDPANLRKAFEMYAPEARALLDRVEAVNLWGLFQHPVAEQWHRGGAVILGDAAHPTLPFMAQGAVMALEDAWVLAECLSVSGLEEGPALYQARRRHRVINVVEAANRNARNYHYANPALKFIGHNALRLAGRFAPGRVLRRYDWIYEHDVTKP</sequence>
<evidence type="ECO:0000256" key="2">
    <source>
        <dbReference type="ARBA" id="ARBA00023033"/>
    </source>
</evidence>
<organism evidence="4 5">
    <name type="scientific">Sinisalibacter lacisalsi</name>
    <dbReference type="NCBI Taxonomy" id="1526570"/>
    <lineage>
        <taxon>Bacteria</taxon>
        <taxon>Pseudomonadati</taxon>
        <taxon>Pseudomonadota</taxon>
        <taxon>Alphaproteobacteria</taxon>
        <taxon>Rhodobacterales</taxon>
        <taxon>Roseobacteraceae</taxon>
        <taxon>Sinisalibacter</taxon>
    </lineage>
</organism>
<evidence type="ECO:0000313" key="4">
    <source>
        <dbReference type="EMBL" id="GGD30685.1"/>
    </source>
</evidence>
<dbReference type="PANTHER" id="PTHR13789:SF309">
    <property type="entry name" value="PUTATIVE (AFU_ORTHOLOGUE AFUA_6G14510)-RELATED"/>
    <property type="match status" value="1"/>
</dbReference>
<reference evidence="5" key="1">
    <citation type="journal article" date="2019" name="Int. J. Syst. Evol. Microbiol.">
        <title>The Global Catalogue of Microorganisms (GCM) 10K type strain sequencing project: providing services to taxonomists for standard genome sequencing and annotation.</title>
        <authorList>
            <consortium name="The Broad Institute Genomics Platform"/>
            <consortium name="The Broad Institute Genome Sequencing Center for Infectious Disease"/>
            <person name="Wu L."/>
            <person name="Ma J."/>
        </authorList>
    </citation>
    <scope>NUCLEOTIDE SEQUENCE [LARGE SCALE GENOMIC DNA]</scope>
    <source>
        <strain evidence="5">CGMCC 1.12922</strain>
    </source>
</reference>